<dbReference type="PANTHER" id="PTHR10082">
    <property type="entry name" value="INTEGRIN BETA SUBUNIT"/>
    <property type="match status" value="1"/>
</dbReference>
<dbReference type="Proteomes" id="UP000522663">
    <property type="component" value="Unassembled WGS sequence"/>
</dbReference>
<dbReference type="Pfam" id="PF23106">
    <property type="entry name" value="EGF_Teneurin"/>
    <property type="match status" value="1"/>
</dbReference>
<organism evidence="6 7">
    <name type="scientific">Odontophorus gujanensis</name>
    <name type="common">marbled wood quail</name>
    <dbReference type="NCBI Taxonomy" id="886794"/>
    <lineage>
        <taxon>Eukaryota</taxon>
        <taxon>Metazoa</taxon>
        <taxon>Chordata</taxon>
        <taxon>Craniata</taxon>
        <taxon>Vertebrata</taxon>
        <taxon>Euteleostomi</taxon>
        <taxon>Archelosauria</taxon>
        <taxon>Archosauria</taxon>
        <taxon>Dinosauria</taxon>
        <taxon>Saurischia</taxon>
        <taxon>Theropoda</taxon>
        <taxon>Coelurosauria</taxon>
        <taxon>Aves</taxon>
        <taxon>Neognathae</taxon>
        <taxon>Galloanserae</taxon>
        <taxon>Galliformes</taxon>
        <taxon>Odontophoridae</taxon>
        <taxon>Odontophorus</taxon>
    </lineage>
</organism>
<dbReference type="PROSITE" id="PS00243">
    <property type="entry name" value="I_EGF_1"/>
    <property type="match status" value="1"/>
</dbReference>
<sequence>PPPGPLRGDRVCGRCGCQPGFGGRGCGCPVARDGCVRGGTECSGNGRCECGRCRCQRGYVGTLCEHCPRCAGRCVRMR</sequence>
<dbReference type="GO" id="GO:0008305">
    <property type="term" value="C:integrin complex"/>
    <property type="evidence" value="ECO:0007669"/>
    <property type="project" value="TreeGrafter"/>
</dbReference>
<evidence type="ECO:0000256" key="4">
    <source>
        <dbReference type="ARBA" id="ARBA00023157"/>
    </source>
</evidence>
<dbReference type="GO" id="GO:0050900">
    <property type="term" value="P:leukocyte migration"/>
    <property type="evidence" value="ECO:0007669"/>
    <property type="project" value="TreeGrafter"/>
</dbReference>
<dbReference type="SUPFAM" id="SSF57196">
    <property type="entry name" value="EGF/Laminin"/>
    <property type="match status" value="1"/>
</dbReference>
<reference evidence="6 7" key="1">
    <citation type="submission" date="2019-09" db="EMBL/GenBank/DDBJ databases">
        <title>Bird 10,000 Genomes (B10K) Project - Family phase.</title>
        <authorList>
            <person name="Zhang G."/>
        </authorList>
    </citation>
    <scope>NUCLEOTIDE SEQUENCE [LARGE SCALE GENOMIC DNA]</scope>
    <source>
        <strain evidence="6">B10K-DU-001-53</strain>
        <tissue evidence="6">Muscle</tissue>
    </source>
</reference>
<feature type="non-terminal residue" evidence="6">
    <location>
        <position position="1"/>
    </location>
</feature>
<dbReference type="EMBL" id="VXAB01002993">
    <property type="protein sequence ID" value="NXJ05992.1"/>
    <property type="molecule type" value="Genomic_DNA"/>
</dbReference>
<comment type="caution">
    <text evidence="6">The sequence shown here is derived from an EMBL/GenBank/DDBJ whole genome shotgun (WGS) entry which is preliminary data.</text>
</comment>
<dbReference type="InterPro" id="IPR057243">
    <property type="entry name" value="Integrin_I-EGF_CS"/>
</dbReference>
<keyword evidence="3" id="KW-0677">Repeat</keyword>
<dbReference type="GO" id="GO:0098609">
    <property type="term" value="P:cell-cell adhesion"/>
    <property type="evidence" value="ECO:0007669"/>
    <property type="project" value="TreeGrafter"/>
</dbReference>
<dbReference type="Gene3D" id="2.10.25.10">
    <property type="entry name" value="Laminin"/>
    <property type="match status" value="1"/>
</dbReference>
<dbReference type="GO" id="GO:0009986">
    <property type="term" value="C:cell surface"/>
    <property type="evidence" value="ECO:0007669"/>
    <property type="project" value="TreeGrafter"/>
</dbReference>
<evidence type="ECO:0000313" key="7">
    <source>
        <dbReference type="Proteomes" id="UP000522663"/>
    </source>
</evidence>
<keyword evidence="1" id="KW-0245">EGF-like domain</keyword>
<dbReference type="GO" id="GO:0007229">
    <property type="term" value="P:integrin-mediated signaling pathway"/>
    <property type="evidence" value="ECO:0007669"/>
    <property type="project" value="TreeGrafter"/>
</dbReference>
<dbReference type="AlphaFoldDB" id="A0A7K9Y7J3"/>
<keyword evidence="7" id="KW-1185">Reference proteome</keyword>
<dbReference type="PANTHER" id="PTHR10082:SF36">
    <property type="entry name" value="INTEGRIN BETA-7"/>
    <property type="match status" value="1"/>
</dbReference>
<protein>
    <submittedName>
        <fullName evidence="6">PAT3 protein</fullName>
    </submittedName>
</protein>
<evidence type="ECO:0000256" key="1">
    <source>
        <dbReference type="ARBA" id="ARBA00022536"/>
    </source>
</evidence>
<dbReference type="GO" id="GO:0033627">
    <property type="term" value="P:cell adhesion mediated by integrin"/>
    <property type="evidence" value="ECO:0007669"/>
    <property type="project" value="TreeGrafter"/>
</dbReference>
<dbReference type="GO" id="GO:0005925">
    <property type="term" value="C:focal adhesion"/>
    <property type="evidence" value="ECO:0007669"/>
    <property type="project" value="TreeGrafter"/>
</dbReference>
<name>A0A7K9Y7J3_9GALL</name>
<evidence type="ECO:0000256" key="2">
    <source>
        <dbReference type="ARBA" id="ARBA00022729"/>
    </source>
</evidence>
<dbReference type="InterPro" id="IPR015812">
    <property type="entry name" value="Integrin_bsu"/>
</dbReference>
<keyword evidence="4" id="KW-1015">Disulfide bond</keyword>
<dbReference type="GO" id="GO:0005178">
    <property type="term" value="F:integrin binding"/>
    <property type="evidence" value="ECO:0007669"/>
    <property type="project" value="TreeGrafter"/>
</dbReference>
<accession>A0A7K9Y7J3</accession>
<evidence type="ECO:0000256" key="3">
    <source>
        <dbReference type="ARBA" id="ARBA00022737"/>
    </source>
</evidence>
<proteinExistence type="predicted"/>
<gene>
    <name evidence="6" type="primary">Pat3</name>
    <name evidence="6" type="ORF">ODOGUJ_R14928</name>
</gene>
<dbReference type="GO" id="GO:0007160">
    <property type="term" value="P:cell-matrix adhesion"/>
    <property type="evidence" value="ECO:0007669"/>
    <property type="project" value="TreeGrafter"/>
</dbReference>
<evidence type="ECO:0000313" key="6">
    <source>
        <dbReference type="EMBL" id="NXJ05992.1"/>
    </source>
</evidence>
<evidence type="ECO:0000256" key="5">
    <source>
        <dbReference type="ARBA" id="ARBA00023180"/>
    </source>
</evidence>
<keyword evidence="5" id="KW-0325">Glycoprotein</keyword>
<keyword evidence="2" id="KW-0732">Signal</keyword>
<feature type="non-terminal residue" evidence="6">
    <location>
        <position position="78"/>
    </location>
</feature>